<protein>
    <submittedName>
        <fullName evidence="2">Uncharacterized protein</fullName>
    </submittedName>
</protein>
<organism evidence="2">
    <name type="scientific">marine sediment metagenome</name>
    <dbReference type="NCBI Taxonomy" id="412755"/>
    <lineage>
        <taxon>unclassified sequences</taxon>
        <taxon>metagenomes</taxon>
        <taxon>ecological metagenomes</taxon>
    </lineage>
</organism>
<dbReference type="EMBL" id="LAZR01004987">
    <property type="protein sequence ID" value="KKN03860.1"/>
    <property type="molecule type" value="Genomic_DNA"/>
</dbReference>
<evidence type="ECO:0000256" key="1">
    <source>
        <dbReference type="SAM" id="Phobius"/>
    </source>
</evidence>
<feature type="transmembrane region" description="Helical" evidence="1">
    <location>
        <begin position="6"/>
        <end position="24"/>
    </location>
</feature>
<name>A0A0F9M8U7_9ZZZZ</name>
<reference evidence="2" key="1">
    <citation type="journal article" date="2015" name="Nature">
        <title>Complex archaea that bridge the gap between prokaryotes and eukaryotes.</title>
        <authorList>
            <person name="Spang A."/>
            <person name="Saw J.H."/>
            <person name="Jorgensen S.L."/>
            <person name="Zaremba-Niedzwiedzka K."/>
            <person name="Martijn J."/>
            <person name="Lind A.E."/>
            <person name="van Eijk R."/>
            <person name="Schleper C."/>
            <person name="Guy L."/>
            <person name="Ettema T.J."/>
        </authorList>
    </citation>
    <scope>NUCLEOTIDE SEQUENCE</scope>
</reference>
<evidence type="ECO:0000313" key="2">
    <source>
        <dbReference type="EMBL" id="KKN03860.1"/>
    </source>
</evidence>
<comment type="caution">
    <text evidence="2">The sequence shown here is derived from an EMBL/GenBank/DDBJ whole genome shotgun (WGS) entry which is preliminary data.</text>
</comment>
<keyword evidence="1" id="KW-0472">Membrane</keyword>
<keyword evidence="1" id="KW-1133">Transmembrane helix</keyword>
<sequence>MDELLYKIILISEGLIVLIAYFYTKRKRIL</sequence>
<proteinExistence type="predicted"/>
<keyword evidence="1" id="KW-0812">Transmembrane</keyword>
<dbReference type="AlphaFoldDB" id="A0A0F9M8U7"/>
<gene>
    <name evidence="2" type="ORF">LCGC14_1103370</name>
</gene>
<accession>A0A0F9M8U7</accession>